<dbReference type="EMBL" id="VOQF01000008">
    <property type="protein sequence ID" value="TXC89738.1"/>
    <property type="molecule type" value="Genomic_DNA"/>
</dbReference>
<dbReference type="GO" id="GO:0005524">
    <property type="term" value="F:ATP binding"/>
    <property type="evidence" value="ECO:0007669"/>
    <property type="project" value="UniProtKB-UniRule"/>
</dbReference>
<dbReference type="Proteomes" id="UP000321363">
    <property type="component" value="Unassembled WGS sequence"/>
</dbReference>
<accession>A0A5C6VYP8</accession>
<dbReference type="PROSITE" id="PS50975">
    <property type="entry name" value="ATP_GRASP"/>
    <property type="match status" value="1"/>
</dbReference>
<dbReference type="OrthoDB" id="7869153at2"/>
<dbReference type="GO" id="GO:0046872">
    <property type="term" value="F:metal ion binding"/>
    <property type="evidence" value="ECO:0007669"/>
    <property type="project" value="InterPro"/>
</dbReference>
<evidence type="ECO:0000313" key="3">
    <source>
        <dbReference type="EMBL" id="TXC89738.1"/>
    </source>
</evidence>
<gene>
    <name evidence="3" type="ORF">FS935_15340</name>
</gene>
<evidence type="ECO:0000313" key="4">
    <source>
        <dbReference type="Proteomes" id="UP000321363"/>
    </source>
</evidence>
<comment type="caution">
    <text evidence="3">The sequence shown here is derived from an EMBL/GenBank/DDBJ whole genome shotgun (WGS) entry which is preliminary data.</text>
</comment>
<dbReference type="InterPro" id="IPR011761">
    <property type="entry name" value="ATP-grasp"/>
</dbReference>
<keyword evidence="1" id="KW-0547">Nucleotide-binding</keyword>
<keyword evidence="4" id="KW-1185">Reference proteome</keyword>
<proteinExistence type="predicted"/>
<dbReference type="Pfam" id="PF14398">
    <property type="entry name" value="ATPgrasp_YheCD"/>
    <property type="match status" value="1"/>
</dbReference>
<feature type="domain" description="ATP-grasp" evidence="2">
    <location>
        <begin position="286"/>
        <end position="342"/>
    </location>
</feature>
<evidence type="ECO:0000259" key="2">
    <source>
        <dbReference type="PROSITE" id="PS50975"/>
    </source>
</evidence>
<protein>
    <recommendedName>
        <fullName evidence="2">ATP-grasp domain-containing protein</fullName>
    </recommendedName>
</protein>
<dbReference type="SUPFAM" id="SSF56059">
    <property type="entry name" value="Glutathione synthetase ATP-binding domain-like"/>
    <property type="match status" value="1"/>
</dbReference>
<evidence type="ECO:0000256" key="1">
    <source>
        <dbReference type="PROSITE-ProRule" id="PRU00409"/>
    </source>
</evidence>
<reference evidence="3 4" key="1">
    <citation type="journal article" date="2005" name="Int. J. Syst. Evol. Microbiol.">
        <title>Bacillus litoralis sp. nov., isolated from a tidal flat of the Yellow Sea in Korea.</title>
        <authorList>
            <person name="Yoon J.H."/>
            <person name="Oh T.K."/>
        </authorList>
    </citation>
    <scope>NUCLEOTIDE SEQUENCE [LARGE SCALE GENOMIC DNA]</scope>
    <source>
        <strain evidence="3 4">SW-211</strain>
    </source>
</reference>
<dbReference type="RefSeq" id="WP_146949536.1">
    <property type="nucleotide sequence ID" value="NZ_VOQF01000008.1"/>
</dbReference>
<keyword evidence="1" id="KW-0067">ATP-binding</keyword>
<sequence length="345" mass="39738">MKKYNYFPLVGILASKGRESNSFRGDAVMFKAIQQELMNKGGLSFVFTTDDIQDNSIIGYVFSEKNKKWGKASFPFPPIIYNKISSRMDEKTTEFIKLQQSYQQKNKTFFNPYFFNKWQCYQALTKEQKLQTYLPKTWLHLNSSFILDLLKLGAIYAKPIKGRKGKGIYKLKEQDKMYYIFTKDTFKTYHKSSFLDELEYIIHKDYILQQEIKTDTIEGCKYDLRIHSLYSSGSYQITGIGVRKAAKNSIITHVPNGGEIISFASVGDKISINELNHLTELVGNSLSKSFGFVGEFSMDIGITPHGKPYIFEVNSKPMLFDEGNIQKKRITGLTELFIELANKKQ</sequence>
<name>A0A5C6VYP8_9BACI</name>
<dbReference type="InterPro" id="IPR026838">
    <property type="entry name" value="YheC/D"/>
</dbReference>
<organism evidence="3 4">
    <name type="scientific">Metabacillus litoralis</name>
    <dbReference type="NCBI Taxonomy" id="152268"/>
    <lineage>
        <taxon>Bacteria</taxon>
        <taxon>Bacillati</taxon>
        <taxon>Bacillota</taxon>
        <taxon>Bacilli</taxon>
        <taxon>Bacillales</taxon>
        <taxon>Bacillaceae</taxon>
        <taxon>Metabacillus</taxon>
    </lineage>
</organism>
<dbReference type="AlphaFoldDB" id="A0A5C6VYP8"/>